<comment type="caution">
    <text evidence="3">The sequence shown here is derived from an EMBL/GenBank/DDBJ whole genome shotgun (WGS) entry which is preliminary data.</text>
</comment>
<dbReference type="EMBL" id="PXOF01000179">
    <property type="protein sequence ID" value="RGP60840.1"/>
    <property type="molecule type" value="Genomic_DNA"/>
</dbReference>
<feature type="compositionally biased region" description="Low complexity" evidence="1">
    <location>
        <begin position="375"/>
        <end position="385"/>
    </location>
</feature>
<feature type="compositionally biased region" description="Gly residues" evidence="1">
    <location>
        <begin position="386"/>
        <end position="418"/>
    </location>
</feature>
<keyword evidence="4" id="KW-1185">Reference proteome</keyword>
<dbReference type="Proteomes" id="UP000266152">
    <property type="component" value="Unassembled WGS sequence"/>
</dbReference>
<evidence type="ECO:0000256" key="2">
    <source>
        <dbReference type="SAM" id="SignalP"/>
    </source>
</evidence>
<feature type="compositionally biased region" description="Polar residues" evidence="1">
    <location>
        <begin position="124"/>
        <end position="143"/>
    </location>
</feature>
<feature type="non-terminal residue" evidence="3">
    <location>
        <position position="418"/>
    </location>
</feature>
<feature type="region of interest" description="Disordered" evidence="1">
    <location>
        <begin position="26"/>
        <end position="66"/>
    </location>
</feature>
<dbReference type="AlphaFoldDB" id="A0A395RL36"/>
<feature type="signal peptide" evidence="2">
    <location>
        <begin position="1"/>
        <end position="16"/>
    </location>
</feature>
<feature type="chain" id="PRO_5017396793" evidence="2">
    <location>
        <begin position="17"/>
        <end position="418"/>
    </location>
</feature>
<name>A0A395RL36_FUSSP</name>
<feature type="compositionally biased region" description="Polar residues" evidence="1">
    <location>
        <begin position="358"/>
        <end position="369"/>
    </location>
</feature>
<evidence type="ECO:0000313" key="4">
    <source>
        <dbReference type="Proteomes" id="UP000266152"/>
    </source>
</evidence>
<feature type="compositionally biased region" description="Polar residues" evidence="1">
    <location>
        <begin position="26"/>
        <end position="48"/>
    </location>
</feature>
<accession>A0A395RL36</accession>
<feature type="compositionally biased region" description="Polar residues" evidence="1">
    <location>
        <begin position="150"/>
        <end position="174"/>
    </location>
</feature>
<sequence>MKLQVLLLHLSTGVLAGPCEPYGPISSMQQHGTIPNSPSSTQTASVPSSMDEPPSPTHTNSDIFASGVSPIGVSQSHLSMSDLVSSVLSSTLANNGAGGQPGSPTSKEPEETTSDVTKGGDANGVQTTMTNPTIIHGTLTSDGGTFPEGSVTSTQTDVRQSPGSPTDTTGSLAASASAKPVEHSDIDTTSLAPSETASSVPSDDSPISGPESSITNDVSATSNLIISSDIPPTSNPVAVSDTSPNLSVTSEPIVTSTPIGPSLSTATSGEDLSNPADSPSAIPPTSDPNEPSFTTSGQPPVSQTTEPALSVPLSSDQNAPSDTSESSALESSAPSITSDSDLPAISTPVVVSDADPSFSVTSDSISTATPLGPIATTAASSTTSAGGSGGVIGGGTGGSGGGTGGGSTGGGSTGGGGT</sequence>
<evidence type="ECO:0000313" key="3">
    <source>
        <dbReference type="EMBL" id="RGP60840.1"/>
    </source>
</evidence>
<protein>
    <submittedName>
        <fullName evidence="3">Uncharacterized protein</fullName>
    </submittedName>
</protein>
<keyword evidence="2" id="KW-0732">Signal</keyword>
<feature type="compositionally biased region" description="Polar residues" evidence="1">
    <location>
        <begin position="210"/>
        <end position="277"/>
    </location>
</feature>
<evidence type="ECO:0000256" key="1">
    <source>
        <dbReference type="SAM" id="MobiDB-lite"/>
    </source>
</evidence>
<feature type="compositionally biased region" description="Polar residues" evidence="1">
    <location>
        <begin position="187"/>
        <end position="202"/>
    </location>
</feature>
<feature type="compositionally biased region" description="Low complexity" evidence="1">
    <location>
        <begin position="320"/>
        <end position="338"/>
    </location>
</feature>
<gene>
    <name evidence="3" type="ORF">FSPOR_10443</name>
</gene>
<reference evidence="3 4" key="1">
    <citation type="journal article" date="2018" name="PLoS Pathog.">
        <title>Evolution of structural diversity of trichothecenes, a family of toxins produced by plant pathogenic and entomopathogenic fungi.</title>
        <authorList>
            <person name="Proctor R.H."/>
            <person name="McCormick S.P."/>
            <person name="Kim H.S."/>
            <person name="Cardoza R.E."/>
            <person name="Stanley A.M."/>
            <person name="Lindo L."/>
            <person name="Kelly A."/>
            <person name="Brown D.W."/>
            <person name="Lee T."/>
            <person name="Vaughan M.M."/>
            <person name="Alexander N.J."/>
            <person name="Busman M."/>
            <person name="Gutierrez S."/>
        </authorList>
    </citation>
    <scope>NUCLEOTIDE SEQUENCE [LARGE SCALE GENOMIC DNA]</scope>
    <source>
        <strain evidence="3 4">NRRL 3299</strain>
    </source>
</reference>
<organism evidence="3 4">
    <name type="scientific">Fusarium sporotrichioides</name>
    <dbReference type="NCBI Taxonomy" id="5514"/>
    <lineage>
        <taxon>Eukaryota</taxon>
        <taxon>Fungi</taxon>
        <taxon>Dikarya</taxon>
        <taxon>Ascomycota</taxon>
        <taxon>Pezizomycotina</taxon>
        <taxon>Sordariomycetes</taxon>
        <taxon>Hypocreomycetidae</taxon>
        <taxon>Hypocreales</taxon>
        <taxon>Nectriaceae</taxon>
        <taxon>Fusarium</taxon>
    </lineage>
</organism>
<feature type="region of interest" description="Disordered" evidence="1">
    <location>
        <begin position="92"/>
        <end position="418"/>
    </location>
</feature>
<proteinExistence type="predicted"/>
<feature type="compositionally biased region" description="Polar residues" evidence="1">
    <location>
        <begin position="287"/>
        <end position="319"/>
    </location>
</feature>